<gene>
    <name evidence="2" type="ORF">D3272_08255</name>
</gene>
<reference evidence="2 3" key="2">
    <citation type="submission" date="2019-02" db="EMBL/GenBank/DDBJ databases">
        <title>'Lichenibacterium ramalinii' gen. nov. sp. nov., 'Lichenibacterium minor' gen. nov. sp. nov.</title>
        <authorList>
            <person name="Pankratov T."/>
        </authorList>
    </citation>
    <scope>NUCLEOTIDE SEQUENCE [LARGE SCALE GENOMIC DNA]</scope>
    <source>
        <strain evidence="2 3">RmlP001</strain>
    </source>
</reference>
<evidence type="ECO:0000256" key="1">
    <source>
        <dbReference type="SAM" id="SignalP"/>
    </source>
</evidence>
<name>A0A4Q2REH6_9HYPH</name>
<dbReference type="EMBL" id="QYBC01000006">
    <property type="protein sequence ID" value="RYB05593.1"/>
    <property type="molecule type" value="Genomic_DNA"/>
</dbReference>
<dbReference type="Proteomes" id="UP000289411">
    <property type="component" value="Unassembled WGS sequence"/>
</dbReference>
<evidence type="ECO:0000313" key="2">
    <source>
        <dbReference type="EMBL" id="RYB05593.1"/>
    </source>
</evidence>
<dbReference type="AlphaFoldDB" id="A0A4Q2REH6"/>
<evidence type="ECO:0000313" key="3">
    <source>
        <dbReference type="Proteomes" id="UP000289411"/>
    </source>
</evidence>
<proteinExistence type="predicted"/>
<accession>A0A4Q2REH6</accession>
<sequence>MVGRIITRLGPAMALIAVAAASDATAGGMGHGAVMMATGGLHGGGMHGGAMPFRGSAGFSPRWTARGLPPLSGIIHERAGTRSYVSGFGHTATGLRYAGAVGPSFYGHTATALPRAGNGRLRFGGYGHTATALPAFGGRSRFGVAGARFGRVAGGIGPRLGRRGRLAYGARGYGGYGVGGYGGYGVGGYGGYGVGGYGGDAGDGGYAGTVAVPGAYDAGIYGAPAVGTQAGTYGGPYISETPLPARFAEAPLAPSPGAPYSPEDAYAYAASADSGPAPRIVTVGRRGPADCRCGGSHVEPMVYRYGVGTAY</sequence>
<organism evidence="2 3">
    <name type="scientific">Lichenibacterium ramalinae</name>
    <dbReference type="NCBI Taxonomy" id="2316527"/>
    <lineage>
        <taxon>Bacteria</taxon>
        <taxon>Pseudomonadati</taxon>
        <taxon>Pseudomonadota</taxon>
        <taxon>Alphaproteobacteria</taxon>
        <taxon>Hyphomicrobiales</taxon>
        <taxon>Lichenihabitantaceae</taxon>
        <taxon>Lichenibacterium</taxon>
    </lineage>
</organism>
<reference evidence="2 3" key="1">
    <citation type="submission" date="2018-09" db="EMBL/GenBank/DDBJ databases">
        <authorList>
            <person name="Grouzdev D.S."/>
            <person name="Krutkina M.S."/>
        </authorList>
    </citation>
    <scope>NUCLEOTIDE SEQUENCE [LARGE SCALE GENOMIC DNA]</scope>
    <source>
        <strain evidence="2 3">RmlP001</strain>
    </source>
</reference>
<keyword evidence="1" id="KW-0732">Signal</keyword>
<dbReference type="RefSeq" id="WP_129218697.1">
    <property type="nucleotide sequence ID" value="NZ_QYBC01000006.1"/>
</dbReference>
<keyword evidence="3" id="KW-1185">Reference proteome</keyword>
<feature type="signal peptide" evidence="1">
    <location>
        <begin position="1"/>
        <end position="26"/>
    </location>
</feature>
<comment type="caution">
    <text evidence="2">The sequence shown here is derived from an EMBL/GenBank/DDBJ whole genome shotgun (WGS) entry which is preliminary data.</text>
</comment>
<protein>
    <recommendedName>
        <fullName evidence="4">BA14K family protein</fullName>
    </recommendedName>
</protein>
<evidence type="ECO:0008006" key="4">
    <source>
        <dbReference type="Google" id="ProtNLM"/>
    </source>
</evidence>
<feature type="chain" id="PRO_5020245441" description="BA14K family protein" evidence="1">
    <location>
        <begin position="27"/>
        <end position="311"/>
    </location>
</feature>